<organism evidence="5 6">
    <name type="scientific">Spirosoma soli</name>
    <dbReference type="NCBI Taxonomy" id="1770529"/>
    <lineage>
        <taxon>Bacteria</taxon>
        <taxon>Pseudomonadati</taxon>
        <taxon>Bacteroidota</taxon>
        <taxon>Cytophagia</taxon>
        <taxon>Cytophagales</taxon>
        <taxon>Cytophagaceae</taxon>
        <taxon>Spirosoma</taxon>
    </lineage>
</organism>
<dbReference type="NCBIfam" id="TIGR01451">
    <property type="entry name" value="B_ant_repeat"/>
    <property type="match status" value="1"/>
</dbReference>
<dbReference type="InterPro" id="IPR001434">
    <property type="entry name" value="OmcB-like_DUF11"/>
</dbReference>
<dbReference type="InterPro" id="IPR003305">
    <property type="entry name" value="CenC_carb-bd"/>
</dbReference>
<feature type="domain" description="Right handed beta helix" evidence="4">
    <location>
        <begin position="285"/>
        <end position="446"/>
    </location>
</feature>
<dbReference type="NCBIfam" id="TIGR03804">
    <property type="entry name" value="para_beta_helix"/>
    <property type="match status" value="1"/>
</dbReference>
<protein>
    <submittedName>
        <fullName evidence="5">Right-handed parallel beta-helix repeat-containing protein</fullName>
    </submittedName>
</protein>
<evidence type="ECO:0000313" key="5">
    <source>
        <dbReference type="EMBL" id="MFD2569140.1"/>
    </source>
</evidence>
<dbReference type="SUPFAM" id="SSF51126">
    <property type="entry name" value="Pectin lyase-like"/>
    <property type="match status" value="1"/>
</dbReference>
<dbReference type="InterPro" id="IPR012334">
    <property type="entry name" value="Pectin_lyas_fold"/>
</dbReference>
<dbReference type="InterPro" id="IPR047589">
    <property type="entry name" value="DUF11_rpt"/>
</dbReference>
<dbReference type="Pfam" id="PF13229">
    <property type="entry name" value="Beta_helix"/>
    <property type="match status" value="1"/>
</dbReference>
<dbReference type="Pfam" id="PF01345">
    <property type="entry name" value="DUF11"/>
    <property type="match status" value="1"/>
</dbReference>
<evidence type="ECO:0000259" key="4">
    <source>
        <dbReference type="Pfam" id="PF13229"/>
    </source>
</evidence>
<keyword evidence="1" id="KW-0378">Hydrolase</keyword>
<accession>A0ABW5LWW4</accession>
<dbReference type="InterPro" id="IPR011050">
    <property type="entry name" value="Pectin_lyase_fold/virulence"/>
</dbReference>
<evidence type="ECO:0000313" key="6">
    <source>
        <dbReference type="Proteomes" id="UP001597469"/>
    </source>
</evidence>
<name>A0ABW5LWW4_9BACT</name>
<feature type="domain" description="CBM-cenC" evidence="3">
    <location>
        <begin position="639"/>
        <end position="767"/>
    </location>
</feature>
<dbReference type="Proteomes" id="UP001597469">
    <property type="component" value="Unassembled WGS sequence"/>
</dbReference>
<dbReference type="Gene3D" id="2.160.20.10">
    <property type="entry name" value="Single-stranded right-handed beta-helix, Pectin lyase-like"/>
    <property type="match status" value="2"/>
</dbReference>
<evidence type="ECO:0000259" key="3">
    <source>
        <dbReference type="Pfam" id="PF02018"/>
    </source>
</evidence>
<evidence type="ECO:0000259" key="2">
    <source>
        <dbReference type="Pfam" id="PF01345"/>
    </source>
</evidence>
<dbReference type="SMART" id="SM00710">
    <property type="entry name" value="PbH1"/>
    <property type="match status" value="8"/>
</dbReference>
<dbReference type="EMBL" id="JBHULN010000001">
    <property type="protein sequence ID" value="MFD2569140.1"/>
    <property type="molecule type" value="Genomic_DNA"/>
</dbReference>
<dbReference type="InterPro" id="IPR006626">
    <property type="entry name" value="PbH1"/>
</dbReference>
<dbReference type="PANTHER" id="PTHR36453">
    <property type="entry name" value="SECRETED PROTEIN-RELATED"/>
    <property type="match status" value="1"/>
</dbReference>
<dbReference type="Pfam" id="PF02018">
    <property type="entry name" value="CBM_4_9"/>
    <property type="match status" value="1"/>
</dbReference>
<comment type="caution">
    <text evidence="5">The sequence shown here is derived from an EMBL/GenBank/DDBJ whole genome shotgun (WGS) entry which is preliminary data.</text>
</comment>
<dbReference type="SUPFAM" id="SSF49785">
    <property type="entry name" value="Galactose-binding domain-like"/>
    <property type="match status" value="1"/>
</dbReference>
<sequence length="1133" mass="122059">MFFANKQGQNLPRIGLYTYSPISSIGYWLANILLVTALAPALGQTTYYVASSGNDANNGQSINTPFQTITKVNSLPLQAGDAVLFRRGDTFRGTLTIRQSGVAGKPIVVDAYGSGNKPIIAGSAVLTNWMNVGGNIWQAPCAACGNQITGIYRNNFPLPLGRYPNLNAANKGYLTIESHSGKTQLTSREPLTTNWTGGEAVVRPVQWILDRAIISQQSGNTLTLVNNSGYNLTDGWGYFIQNHPATLDQTDEWYYDPTAKTVRLYYDRGNPNDQAITATAFDMAVSVVNAKYVTIRNLQITQARSTGLYASNTSDLILSNNDITNVGEDAVTIDGTGANLGIENNLINRANNNGLVIRQYTNVTVRGNAIRRVGLVPGRSKSGDGQALGLHSAGTGGILIEDNVLDSLGYNGIVFTNNAIIRRNTISSFCLTKSDGGGIYTWNGNKQGMSNVSIQANIIYNGVGAPEGAPNGAYSGANGIYMDDCAQNVDLSSNTVFDCSGLGIYLHATNNITVTNNTSFNNRESQFTISHNNGACPARNNLVQNNLFVGKSQHQLVANYESTSNDLVSYGTFDKNVYARPFDDLFKIRAVSNNGNGIVGSDLTLSEWRSRFQQDPDSKDSPVSYKGYVIKSLSNTYRLNNKFASTNEGWSTWGPYGNGQAVFDNTNRLDDGSLRVSFPNSSGKSDSYMIVTNGVGTVGKAKSYLLRFDAIASAEGKKVQVFLRQQDGPYYDVSNRSTILATTVRKSYEVAFTATADEAKTIVVFQVTEDGQTVWLDNIRLQEGVVAAVNPSDSIRLVYNPTRRDSVISLETTYQDVRYNQYRNQIKLAPFTSLVLFKTTSSVTTESADLTLSMQIDKRCLAVGNLAWVSVRLRNRASTKADAAVQAQWSCQLPPNLQVVQSNGLRYSNGTLTGNVQSLRLLADTTFLFQVKPVVAGLYRLSAQVTAASLPDPNSTPDSGTADGEDDSAMIDFRVGEPTEAVFTSPNPNQRALPAVVSAQPLPDANTADLCLRMDISGRVVAINELVTCTITISNNGGAAANTVQVQNLLPDGLEFASGETWTSSGKILSCNLGIIAAGQTASRSFRARVTSKGALLNQAQISLCSTTDCDSSPGNGFNKGEDDQAQIDILVK</sequence>
<dbReference type="InterPro" id="IPR008979">
    <property type="entry name" value="Galactose-bd-like_sf"/>
</dbReference>
<dbReference type="InterPro" id="IPR039448">
    <property type="entry name" value="Beta_helix"/>
</dbReference>
<reference evidence="6" key="1">
    <citation type="journal article" date="2019" name="Int. J. Syst. Evol. Microbiol.">
        <title>The Global Catalogue of Microorganisms (GCM) 10K type strain sequencing project: providing services to taxonomists for standard genome sequencing and annotation.</title>
        <authorList>
            <consortium name="The Broad Institute Genomics Platform"/>
            <consortium name="The Broad Institute Genome Sequencing Center for Infectious Disease"/>
            <person name="Wu L."/>
            <person name="Ma J."/>
        </authorList>
    </citation>
    <scope>NUCLEOTIDE SEQUENCE [LARGE SCALE GENOMIC DNA]</scope>
    <source>
        <strain evidence="6">KCTC 42805</strain>
    </source>
</reference>
<keyword evidence="6" id="KW-1185">Reference proteome</keyword>
<dbReference type="InterPro" id="IPR022441">
    <property type="entry name" value="Para_beta_helix_rpt-2"/>
</dbReference>
<proteinExistence type="predicted"/>
<dbReference type="PANTHER" id="PTHR36453:SF1">
    <property type="entry name" value="RIGHT HANDED BETA HELIX DOMAIN-CONTAINING PROTEIN"/>
    <property type="match status" value="1"/>
</dbReference>
<dbReference type="RefSeq" id="WP_381517684.1">
    <property type="nucleotide sequence ID" value="NZ_JBHULN010000001.1"/>
</dbReference>
<dbReference type="Gene3D" id="2.60.120.260">
    <property type="entry name" value="Galactose-binding domain-like"/>
    <property type="match status" value="1"/>
</dbReference>
<feature type="domain" description="DUF11" evidence="2">
    <location>
        <begin position="1009"/>
        <end position="1116"/>
    </location>
</feature>
<gene>
    <name evidence="5" type="ORF">ACFSUS_00755</name>
</gene>
<evidence type="ECO:0000256" key="1">
    <source>
        <dbReference type="ARBA" id="ARBA00022801"/>
    </source>
</evidence>